<comment type="caution">
    <text evidence="1">The sequence shown here is derived from an EMBL/GenBank/DDBJ whole genome shotgun (WGS) entry which is preliminary data.</text>
</comment>
<dbReference type="OrthoDB" id="1727728at2759"/>
<proteinExistence type="predicted"/>
<name>A0A2G9GI03_9LAMI</name>
<sequence length="214" mass="25725">MNTNVYKKGKSKEVLREKGRHAWSKVDDDNLCHHTKMDFPRFERGDPRGWILKAEKYSCYYQTLEKLKVEIAAMYLEGGALDLFAWITSKHTLMYWEELNPDQYLCNIKQTGSIQEYRQEFTKRVAPVKQWPEHCLLGVFLKFHKPMTIKFHRLPIRRVLDHTILLPDYKIRQIHGRLKNKIVWLKGLYFERNEKFALANILLPHRVSRRRRAQ</sequence>
<dbReference type="EMBL" id="NKXS01004966">
    <property type="protein sequence ID" value="PIN04919.1"/>
    <property type="molecule type" value="Genomic_DNA"/>
</dbReference>
<evidence type="ECO:0008006" key="3">
    <source>
        <dbReference type="Google" id="ProtNLM"/>
    </source>
</evidence>
<dbReference type="AlphaFoldDB" id="A0A2G9GI03"/>
<protein>
    <recommendedName>
        <fullName evidence="3">Retrotransposon gag domain-containing protein</fullName>
    </recommendedName>
</protein>
<evidence type="ECO:0000313" key="1">
    <source>
        <dbReference type="EMBL" id="PIN04919.1"/>
    </source>
</evidence>
<organism evidence="1 2">
    <name type="scientific">Handroanthus impetiginosus</name>
    <dbReference type="NCBI Taxonomy" id="429701"/>
    <lineage>
        <taxon>Eukaryota</taxon>
        <taxon>Viridiplantae</taxon>
        <taxon>Streptophyta</taxon>
        <taxon>Embryophyta</taxon>
        <taxon>Tracheophyta</taxon>
        <taxon>Spermatophyta</taxon>
        <taxon>Magnoliopsida</taxon>
        <taxon>eudicotyledons</taxon>
        <taxon>Gunneridae</taxon>
        <taxon>Pentapetalae</taxon>
        <taxon>asterids</taxon>
        <taxon>lamiids</taxon>
        <taxon>Lamiales</taxon>
        <taxon>Bignoniaceae</taxon>
        <taxon>Crescentiina</taxon>
        <taxon>Tabebuia alliance</taxon>
        <taxon>Handroanthus</taxon>
    </lineage>
</organism>
<gene>
    <name evidence="1" type="ORF">CDL12_22542</name>
</gene>
<keyword evidence="2" id="KW-1185">Reference proteome</keyword>
<evidence type="ECO:0000313" key="2">
    <source>
        <dbReference type="Proteomes" id="UP000231279"/>
    </source>
</evidence>
<dbReference type="Proteomes" id="UP000231279">
    <property type="component" value="Unassembled WGS sequence"/>
</dbReference>
<reference evidence="2" key="1">
    <citation type="journal article" date="2018" name="Gigascience">
        <title>Genome assembly of the Pink Ipe (Handroanthus impetiginosus, Bignoniaceae), a highly valued, ecologically keystone Neotropical timber forest tree.</title>
        <authorList>
            <person name="Silva-Junior O.B."/>
            <person name="Grattapaglia D."/>
            <person name="Novaes E."/>
            <person name="Collevatti R.G."/>
        </authorList>
    </citation>
    <scope>NUCLEOTIDE SEQUENCE [LARGE SCALE GENOMIC DNA]</scope>
    <source>
        <strain evidence="2">cv. UFG-1</strain>
    </source>
</reference>
<accession>A0A2G9GI03</accession>